<dbReference type="PANTHER" id="PTHR39323:SF1">
    <property type="entry name" value="BLR1149 PROTEIN"/>
    <property type="match status" value="1"/>
</dbReference>
<dbReference type="InterPro" id="IPR029052">
    <property type="entry name" value="Metallo-depent_PP-like"/>
</dbReference>
<dbReference type="SUPFAM" id="SSF56300">
    <property type="entry name" value="Metallo-dependent phosphatases"/>
    <property type="match status" value="1"/>
</dbReference>
<keyword evidence="3" id="KW-1185">Reference proteome</keyword>
<gene>
    <name evidence="2" type="ORF">GCM10009020_26220</name>
</gene>
<dbReference type="PIRSF" id="PIRSF000887">
    <property type="entry name" value="Pesterase_MJ0037"/>
    <property type="match status" value="1"/>
</dbReference>
<feature type="domain" description="Calcineurin-like phosphoesterase" evidence="1">
    <location>
        <begin position="21"/>
        <end position="116"/>
    </location>
</feature>
<dbReference type="InterPro" id="IPR004843">
    <property type="entry name" value="Calcineurin-like_PHP"/>
</dbReference>
<organism evidence="2 3">
    <name type="scientific">Natronoarchaeum mannanilyticum</name>
    <dbReference type="NCBI Taxonomy" id="926360"/>
    <lineage>
        <taxon>Archaea</taxon>
        <taxon>Methanobacteriati</taxon>
        <taxon>Methanobacteriota</taxon>
        <taxon>Stenosarchaea group</taxon>
        <taxon>Halobacteria</taxon>
        <taxon>Halobacteriales</taxon>
        <taxon>Natronoarchaeaceae</taxon>
    </lineage>
</organism>
<dbReference type="EMBL" id="BAAADV010000007">
    <property type="protein sequence ID" value="GAA0677105.1"/>
    <property type="molecule type" value="Genomic_DNA"/>
</dbReference>
<evidence type="ECO:0000313" key="2">
    <source>
        <dbReference type="EMBL" id="GAA0677105.1"/>
    </source>
</evidence>
<evidence type="ECO:0000259" key="1">
    <source>
        <dbReference type="Pfam" id="PF00149"/>
    </source>
</evidence>
<comment type="caution">
    <text evidence="2">The sequence shown here is derived from an EMBL/GenBank/DDBJ whole genome shotgun (WGS) entry which is preliminary data.</text>
</comment>
<proteinExistence type="predicted"/>
<dbReference type="AlphaFoldDB" id="A0AAV3TB37"/>
<dbReference type="RefSeq" id="WP_343774498.1">
    <property type="nucleotide sequence ID" value="NZ_BAAADV010000007.1"/>
</dbReference>
<dbReference type="Gene3D" id="3.60.21.10">
    <property type="match status" value="1"/>
</dbReference>
<accession>A0AAV3TB37</accession>
<protein>
    <submittedName>
        <fullName evidence="2">Metallophosphoesterase</fullName>
    </submittedName>
</protein>
<dbReference type="GO" id="GO:0016787">
    <property type="term" value="F:hydrolase activity"/>
    <property type="evidence" value="ECO:0007669"/>
    <property type="project" value="InterPro"/>
</dbReference>
<name>A0AAV3TB37_9EURY</name>
<dbReference type="Proteomes" id="UP001500420">
    <property type="component" value="Unassembled WGS sequence"/>
</dbReference>
<reference evidence="2 3" key="1">
    <citation type="journal article" date="2019" name="Int. J. Syst. Evol. Microbiol.">
        <title>The Global Catalogue of Microorganisms (GCM) 10K type strain sequencing project: providing services to taxonomists for standard genome sequencing and annotation.</title>
        <authorList>
            <consortium name="The Broad Institute Genomics Platform"/>
            <consortium name="The Broad Institute Genome Sequencing Center for Infectious Disease"/>
            <person name="Wu L."/>
            <person name="Ma J."/>
        </authorList>
    </citation>
    <scope>NUCLEOTIDE SEQUENCE [LARGE SCALE GENOMIC DNA]</scope>
    <source>
        <strain evidence="2 3">JCM 16328</strain>
    </source>
</reference>
<sequence>MAPPDASFRDRSLYLPAADALVCADLHVGRDRSSNVELPLGESDDLLDRIEALLSRFEPSEFVVAGDALHSFDRVPRGVATTFADLAELVADAGAEFVVTTGNHDTMLDSVIGGDAAATEVAGELADAATVADEYRLSGIDAVVLHGHEQPGADAELYVCGHDHPAIRIEGKRHPCYLFGEGVRGGADVLVVPAFNRLAPGTLVNRARSDGFQSPLLDRSSAFRPIVRDDDAAETFWFPPLDELRSML</sequence>
<dbReference type="InterPro" id="IPR024173">
    <property type="entry name" value="Pesterase_MJ0037-like"/>
</dbReference>
<dbReference type="Pfam" id="PF00149">
    <property type="entry name" value="Metallophos"/>
    <property type="match status" value="1"/>
</dbReference>
<evidence type="ECO:0000313" key="3">
    <source>
        <dbReference type="Proteomes" id="UP001500420"/>
    </source>
</evidence>
<dbReference type="PANTHER" id="PTHR39323">
    <property type="entry name" value="BLR1149 PROTEIN"/>
    <property type="match status" value="1"/>
</dbReference>